<gene>
    <name evidence="4" type="ORF">PhaeoP13_02813</name>
</gene>
<feature type="chain" id="PRO_5043028002" evidence="3">
    <location>
        <begin position="25"/>
        <end position="223"/>
    </location>
</feature>
<dbReference type="PROSITE" id="PS00531">
    <property type="entry name" value="RNASE_T2_2"/>
    <property type="match status" value="1"/>
</dbReference>
<proteinExistence type="inferred from homology"/>
<evidence type="ECO:0000313" key="5">
    <source>
        <dbReference type="Proteomes" id="UP000218606"/>
    </source>
</evidence>
<dbReference type="PANTHER" id="PTHR11240">
    <property type="entry name" value="RIBONUCLEASE T2"/>
    <property type="match status" value="1"/>
</dbReference>
<dbReference type="AlphaFoldDB" id="A0AAN1LBL7"/>
<dbReference type="GO" id="GO:0003723">
    <property type="term" value="F:RNA binding"/>
    <property type="evidence" value="ECO:0007669"/>
    <property type="project" value="InterPro"/>
</dbReference>
<dbReference type="InterPro" id="IPR039378">
    <property type="entry name" value="RNase_T2_prok"/>
</dbReference>
<dbReference type="Pfam" id="PF00445">
    <property type="entry name" value="Ribonuclease_T2"/>
    <property type="match status" value="1"/>
</dbReference>
<dbReference type="RefSeq" id="WP_096872644.1">
    <property type="nucleotide sequence ID" value="NZ_CP010715.1"/>
</dbReference>
<comment type="similarity">
    <text evidence="1 2">Belongs to the RNase T2 family.</text>
</comment>
<dbReference type="EMBL" id="CP010767">
    <property type="protein sequence ID" value="ATG44716.1"/>
    <property type="molecule type" value="Genomic_DNA"/>
</dbReference>
<feature type="signal peptide" evidence="3">
    <location>
        <begin position="1"/>
        <end position="24"/>
    </location>
</feature>
<reference evidence="4 5" key="1">
    <citation type="journal article" date="2017" name="Front. Microbiol.">
        <title>Phaeobacter piscinae sp. nov., a species of the Roseobacter group and potential aquaculture probiont.</title>
        <authorList>
            <person name="Sonnenschein E.C."/>
            <person name="Phippen C.B.W."/>
            <person name="Nielsen K.F."/>
            <person name="Mateiu R.V."/>
            <person name="Melchiorsen J."/>
            <person name="Gram L."/>
            <person name="Overmann J."/>
            <person name="Freese H.M."/>
        </authorList>
    </citation>
    <scope>NUCLEOTIDE SEQUENCE [LARGE SCALE GENOMIC DNA]</scope>
    <source>
        <strain evidence="4 5">P13</strain>
    </source>
</reference>
<name>A0AAN1LBL7_9RHOB</name>
<protein>
    <submittedName>
        <fullName evidence="4">Ribonuclease I</fullName>
        <ecNumber evidence="4">3.1.27.1</ecNumber>
    </submittedName>
</protein>
<evidence type="ECO:0000256" key="2">
    <source>
        <dbReference type="RuleBase" id="RU004328"/>
    </source>
</evidence>
<keyword evidence="3" id="KW-0732">Signal</keyword>
<accession>A0AAN1LBL7</accession>
<keyword evidence="4" id="KW-0378">Hydrolase</keyword>
<evidence type="ECO:0000256" key="3">
    <source>
        <dbReference type="SAM" id="SignalP"/>
    </source>
</evidence>
<sequence>MRGIKQALMAALIAVVGVGLNVGAATPAKAEGEIAGQFDYYVLALSWSPNWCALEGDARKSDQCDPRHDHGWTLHGLWPQFHRGWPSYCRTAEAPPNRQQTRQMADIMGSPGLAWHQWKKHGTCSGLSPRAYFELSRQAYAQIKRPAAFRKLQQPVTLPASLVEQAFLQDNPDLAPNTLTITCRDGHIQEARICLSRDLQPVPCGRDVIRDCTQKNAVFEPIR</sequence>
<dbReference type="SUPFAM" id="SSF55895">
    <property type="entry name" value="Ribonuclease Rh-like"/>
    <property type="match status" value="1"/>
</dbReference>
<dbReference type="InterPro" id="IPR033130">
    <property type="entry name" value="RNase_T2_His_AS_2"/>
</dbReference>
<evidence type="ECO:0000313" key="4">
    <source>
        <dbReference type="EMBL" id="ATG44716.1"/>
    </source>
</evidence>
<dbReference type="GO" id="GO:0033897">
    <property type="term" value="F:ribonuclease T2 activity"/>
    <property type="evidence" value="ECO:0007669"/>
    <property type="project" value="InterPro"/>
</dbReference>
<dbReference type="InterPro" id="IPR001568">
    <property type="entry name" value="RNase_T2-like"/>
</dbReference>
<dbReference type="PROSITE" id="PS00530">
    <property type="entry name" value="RNASE_T2_1"/>
    <property type="match status" value="1"/>
</dbReference>
<dbReference type="InterPro" id="IPR018188">
    <property type="entry name" value="RNase_T2_His_AS_1"/>
</dbReference>
<organism evidence="4 5">
    <name type="scientific">Phaeobacter piscinae</name>
    <dbReference type="NCBI Taxonomy" id="1580596"/>
    <lineage>
        <taxon>Bacteria</taxon>
        <taxon>Pseudomonadati</taxon>
        <taxon>Pseudomonadota</taxon>
        <taxon>Alphaproteobacteria</taxon>
        <taxon>Rhodobacterales</taxon>
        <taxon>Roseobacteraceae</taxon>
        <taxon>Phaeobacter</taxon>
    </lineage>
</organism>
<dbReference type="Gene3D" id="3.90.730.10">
    <property type="entry name" value="Ribonuclease T2-like"/>
    <property type="match status" value="1"/>
</dbReference>
<dbReference type="InterPro" id="IPR036430">
    <property type="entry name" value="RNase_T2-like_sf"/>
</dbReference>
<dbReference type="PANTHER" id="PTHR11240:SF22">
    <property type="entry name" value="RIBONUCLEASE T2"/>
    <property type="match status" value="1"/>
</dbReference>
<dbReference type="CDD" id="cd01062">
    <property type="entry name" value="RNase_T2_prok"/>
    <property type="match status" value="1"/>
</dbReference>
<dbReference type="Proteomes" id="UP000218606">
    <property type="component" value="Chromosome"/>
</dbReference>
<evidence type="ECO:0000256" key="1">
    <source>
        <dbReference type="ARBA" id="ARBA00007469"/>
    </source>
</evidence>
<dbReference type="GO" id="GO:0006401">
    <property type="term" value="P:RNA catabolic process"/>
    <property type="evidence" value="ECO:0007669"/>
    <property type="project" value="TreeGrafter"/>
</dbReference>
<dbReference type="EC" id="3.1.27.1" evidence="4"/>
<dbReference type="GO" id="GO:0016787">
    <property type="term" value="F:hydrolase activity"/>
    <property type="evidence" value="ECO:0007669"/>
    <property type="project" value="UniProtKB-KW"/>
</dbReference>